<sequence length="502" mass="56339">MTTILNSDCLAQIFHYLDFAERVKLEGVCRLWCRIMAAYSTNSDIQEMNIAEFLKTTNTEYYQQDSLSFEPTTIGIIDRCGQYLQELSFGGEVDEGDAEDFGFNGKVSWGIRQCHALRRLDLSAVIIHGDISDVLDKVAENLEDFSLEDTSWVDPEAPKKITPYFPRMTRLRRLNMRAQSTAVLNELHNVGGELDTALRDMRNSSLIKLLERQIGLKELVMCPSPVLLNDEFMARLLNLRALHTLRISHVPNEGYAIELLGQLEGLRKLALQEVRSLTEESLQLILTGLRKLESLSMAKCQNVYGFSALDHCHCLEELEISDNTNLVDDDLFSVFGLGGLKRLRVVRCSNVSTEVIVHALQRNQLETLDLTGSTMMNDEALFAIASTQNELGYLSVNGCYKTSSKGVAAISHMANIEKLDVLDVSNNRKINEMAILGLHNALTLKRQNRRFERQAHQEDDGFKAADLAALEIPSKLLKVYATQSSISTSVDEAVADCIEILR</sequence>
<dbReference type="GO" id="GO:0031146">
    <property type="term" value="P:SCF-dependent proteasomal ubiquitin-dependent protein catabolic process"/>
    <property type="evidence" value="ECO:0007669"/>
    <property type="project" value="TreeGrafter"/>
</dbReference>
<gene>
    <name evidence="2" type="ORF">MSPICULIGERA_LOCUS5623</name>
</gene>
<feature type="domain" description="F-box" evidence="1">
    <location>
        <begin position="5"/>
        <end position="35"/>
    </location>
</feature>
<protein>
    <recommendedName>
        <fullName evidence="1">F-box domain-containing protein</fullName>
    </recommendedName>
</protein>
<dbReference type="Gene3D" id="1.20.1280.50">
    <property type="match status" value="1"/>
</dbReference>
<comment type="caution">
    <text evidence="2">The sequence shown here is derived from an EMBL/GenBank/DDBJ whole genome shotgun (WGS) entry which is preliminary data.</text>
</comment>
<feature type="non-terminal residue" evidence="2">
    <location>
        <position position="502"/>
    </location>
</feature>
<keyword evidence="3" id="KW-1185">Reference proteome</keyword>
<name>A0AA36FYS0_9BILA</name>
<proteinExistence type="predicted"/>
<evidence type="ECO:0000313" key="3">
    <source>
        <dbReference type="Proteomes" id="UP001177023"/>
    </source>
</evidence>
<evidence type="ECO:0000259" key="1">
    <source>
        <dbReference type="Pfam" id="PF00646"/>
    </source>
</evidence>
<dbReference type="GO" id="GO:0019005">
    <property type="term" value="C:SCF ubiquitin ligase complex"/>
    <property type="evidence" value="ECO:0007669"/>
    <property type="project" value="TreeGrafter"/>
</dbReference>
<dbReference type="InterPro" id="IPR036047">
    <property type="entry name" value="F-box-like_dom_sf"/>
</dbReference>
<dbReference type="Pfam" id="PF00646">
    <property type="entry name" value="F-box"/>
    <property type="match status" value="1"/>
</dbReference>
<dbReference type="EMBL" id="CATQJA010001388">
    <property type="protein sequence ID" value="CAJ0567056.1"/>
    <property type="molecule type" value="Genomic_DNA"/>
</dbReference>
<organism evidence="2 3">
    <name type="scientific">Mesorhabditis spiculigera</name>
    <dbReference type="NCBI Taxonomy" id="96644"/>
    <lineage>
        <taxon>Eukaryota</taxon>
        <taxon>Metazoa</taxon>
        <taxon>Ecdysozoa</taxon>
        <taxon>Nematoda</taxon>
        <taxon>Chromadorea</taxon>
        <taxon>Rhabditida</taxon>
        <taxon>Rhabditina</taxon>
        <taxon>Rhabditomorpha</taxon>
        <taxon>Rhabditoidea</taxon>
        <taxon>Rhabditidae</taxon>
        <taxon>Mesorhabditinae</taxon>
        <taxon>Mesorhabditis</taxon>
    </lineage>
</organism>
<dbReference type="PANTHER" id="PTHR13318">
    <property type="entry name" value="PARTNER OF PAIRED, ISOFORM B-RELATED"/>
    <property type="match status" value="1"/>
</dbReference>
<accession>A0AA36FYS0</accession>
<reference evidence="2" key="1">
    <citation type="submission" date="2023-06" db="EMBL/GenBank/DDBJ databases">
        <authorList>
            <person name="Delattre M."/>
        </authorList>
    </citation>
    <scope>NUCLEOTIDE SEQUENCE</scope>
    <source>
        <strain evidence="2">AF72</strain>
    </source>
</reference>
<dbReference type="InterPro" id="IPR032675">
    <property type="entry name" value="LRR_dom_sf"/>
</dbReference>
<dbReference type="AlphaFoldDB" id="A0AA36FYS0"/>
<dbReference type="InterPro" id="IPR001810">
    <property type="entry name" value="F-box_dom"/>
</dbReference>
<dbReference type="Proteomes" id="UP001177023">
    <property type="component" value="Unassembled WGS sequence"/>
</dbReference>
<dbReference type="SUPFAM" id="SSF52047">
    <property type="entry name" value="RNI-like"/>
    <property type="match status" value="1"/>
</dbReference>
<dbReference type="SUPFAM" id="SSF81383">
    <property type="entry name" value="F-box domain"/>
    <property type="match status" value="1"/>
</dbReference>
<evidence type="ECO:0000313" key="2">
    <source>
        <dbReference type="EMBL" id="CAJ0567056.1"/>
    </source>
</evidence>
<dbReference type="Gene3D" id="3.80.10.10">
    <property type="entry name" value="Ribonuclease Inhibitor"/>
    <property type="match status" value="1"/>
</dbReference>